<proteinExistence type="predicted"/>
<accession>A0A1I3FIU4</accession>
<protein>
    <submittedName>
        <fullName evidence="6">All-trans-retinol 13,14-reductase</fullName>
    </submittedName>
</protein>
<keyword evidence="7" id="KW-1185">Reference proteome</keyword>
<name>A0A1I3FIU4_9SPHI</name>
<dbReference type="InterPro" id="IPR018203">
    <property type="entry name" value="GDP_dissociation_inhibitor"/>
</dbReference>
<dbReference type="InterPro" id="IPR052206">
    <property type="entry name" value="Retinol_saturase"/>
</dbReference>
<sequence>MHESFDIIVIGSGLGGLVCATILAKEGFHVLVLEKNNQYGGNLQTFVRDRCIFDTGVHYIGGLEKGQNLYQYFHYLGIAEKLRLKRMDRNGFDKVTFDDDPTEYPYAQGGANFVDQLSHHFPDERKGIQRFYAKMKEVCQSFPLYRLNAEETYQWNEDTLGLKVSDVINECTSNPKLRAVLAGTNLLYAGVENKTPFYVHALSVNSYIESAWRCVDGGGQLAKLLIQELHKHGGKSLKYKEVVRFHIEEGLLRSVATSDGKIYQATSFIANIDPKKTLDLIGDYPIRKSYANHIRQAEHTISSFSLYIVLKPKRVPYLNKNYYHFRDEASVWNNIRYAPEDWPMGYMVSMNAKRNQGEWAEAMTVFTYMHYDEVKQWAHTHNTVAETGDRGNGYEQFKQEKTEIMLNELEKKFPNLREHIQATYVSTPLTYRDYIGSETGGMYGFVKDANHPLKNYLPPRTKIKNLLLTGQSVNMHGILGVTISAVLTCAELLGKSYLLAKINRANQSESLTVGAYGNI</sequence>
<dbReference type="PRINTS" id="PR00891">
    <property type="entry name" value="RABGDIREP"/>
</dbReference>
<dbReference type="Pfam" id="PF13450">
    <property type="entry name" value="NAD_binding_8"/>
    <property type="match status" value="1"/>
</dbReference>
<evidence type="ECO:0000256" key="1">
    <source>
        <dbReference type="ARBA" id="ARBA00022630"/>
    </source>
</evidence>
<dbReference type="GO" id="GO:0005092">
    <property type="term" value="F:GDP-dissociation inhibitor activity"/>
    <property type="evidence" value="ECO:0007669"/>
    <property type="project" value="InterPro"/>
</dbReference>
<keyword evidence="5" id="KW-0520">NAD</keyword>
<dbReference type="Proteomes" id="UP000198670">
    <property type="component" value="Unassembled WGS sequence"/>
</dbReference>
<dbReference type="AlphaFoldDB" id="A0A1I3FIU4"/>
<keyword evidence="3" id="KW-0274">FAD</keyword>
<dbReference type="PANTHER" id="PTHR46091">
    <property type="entry name" value="BLR7054 PROTEIN"/>
    <property type="match status" value="1"/>
</dbReference>
<evidence type="ECO:0000313" key="7">
    <source>
        <dbReference type="Proteomes" id="UP000198670"/>
    </source>
</evidence>
<evidence type="ECO:0000256" key="5">
    <source>
        <dbReference type="ARBA" id="ARBA00023027"/>
    </source>
</evidence>
<dbReference type="InterPro" id="IPR036188">
    <property type="entry name" value="FAD/NAD-bd_sf"/>
</dbReference>
<dbReference type="RefSeq" id="WP_090625226.1">
    <property type="nucleotide sequence ID" value="NZ_FOQO01000002.1"/>
</dbReference>
<dbReference type="STRING" id="1477437.SAMN05444682_102354"/>
<dbReference type="EMBL" id="FOQO01000002">
    <property type="protein sequence ID" value="SFI11120.1"/>
    <property type="molecule type" value="Genomic_DNA"/>
</dbReference>
<dbReference type="SUPFAM" id="SSF51905">
    <property type="entry name" value="FAD/NAD(P)-binding domain"/>
    <property type="match status" value="1"/>
</dbReference>
<organism evidence="6 7">
    <name type="scientific">Parapedobacter indicus</name>
    <dbReference type="NCBI Taxonomy" id="1477437"/>
    <lineage>
        <taxon>Bacteria</taxon>
        <taxon>Pseudomonadati</taxon>
        <taxon>Bacteroidota</taxon>
        <taxon>Sphingobacteriia</taxon>
        <taxon>Sphingobacteriales</taxon>
        <taxon>Sphingobacteriaceae</taxon>
        <taxon>Parapedobacter</taxon>
    </lineage>
</organism>
<dbReference type="PANTHER" id="PTHR46091:SF3">
    <property type="entry name" value="AMINE OXIDASE DOMAIN-CONTAINING PROTEIN"/>
    <property type="match status" value="1"/>
</dbReference>
<evidence type="ECO:0000256" key="3">
    <source>
        <dbReference type="ARBA" id="ARBA00022827"/>
    </source>
</evidence>
<evidence type="ECO:0000256" key="4">
    <source>
        <dbReference type="ARBA" id="ARBA00022857"/>
    </source>
</evidence>
<dbReference type="Gene3D" id="3.50.50.60">
    <property type="entry name" value="FAD/NAD(P)-binding domain"/>
    <property type="match status" value="2"/>
</dbReference>
<keyword evidence="1" id="KW-0285">Flavoprotein</keyword>
<evidence type="ECO:0000256" key="2">
    <source>
        <dbReference type="ARBA" id="ARBA00022729"/>
    </source>
</evidence>
<reference evidence="6 7" key="1">
    <citation type="submission" date="2016-10" db="EMBL/GenBank/DDBJ databases">
        <authorList>
            <person name="de Groot N.N."/>
        </authorList>
    </citation>
    <scope>NUCLEOTIDE SEQUENCE [LARGE SCALE GENOMIC DNA]</scope>
    <source>
        <strain evidence="6 7">RK1</strain>
    </source>
</reference>
<keyword evidence="4" id="KW-0521">NADP</keyword>
<dbReference type="OrthoDB" id="9789960at2"/>
<gene>
    <name evidence="6" type="ORF">SAMN05444682_102354</name>
</gene>
<evidence type="ECO:0000313" key="6">
    <source>
        <dbReference type="EMBL" id="SFI11120.1"/>
    </source>
</evidence>
<dbReference type="GO" id="GO:0007264">
    <property type="term" value="P:small GTPase-mediated signal transduction"/>
    <property type="evidence" value="ECO:0007669"/>
    <property type="project" value="InterPro"/>
</dbReference>
<keyword evidence="2" id="KW-0732">Signal</keyword>